<feature type="compositionally biased region" description="Polar residues" evidence="1">
    <location>
        <begin position="465"/>
        <end position="474"/>
    </location>
</feature>
<dbReference type="AlphaFoldDB" id="A0A8J8NY68"/>
<dbReference type="Proteomes" id="UP000785679">
    <property type="component" value="Unassembled WGS sequence"/>
</dbReference>
<feature type="region of interest" description="Disordered" evidence="1">
    <location>
        <begin position="465"/>
        <end position="494"/>
    </location>
</feature>
<feature type="region of interest" description="Disordered" evidence="1">
    <location>
        <begin position="1"/>
        <end position="34"/>
    </location>
</feature>
<comment type="caution">
    <text evidence="2">The sequence shown here is derived from an EMBL/GenBank/DDBJ whole genome shotgun (WGS) entry which is preliminary data.</text>
</comment>
<feature type="compositionally biased region" description="Low complexity" evidence="1">
    <location>
        <begin position="54"/>
        <end position="73"/>
    </location>
</feature>
<dbReference type="EMBL" id="RRYP01003672">
    <property type="protein sequence ID" value="TNV83592.1"/>
    <property type="molecule type" value="Genomic_DNA"/>
</dbReference>
<keyword evidence="3" id="KW-1185">Reference proteome</keyword>
<name>A0A8J8NY68_HALGN</name>
<feature type="region of interest" description="Disordered" evidence="1">
    <location>
        <begin position="49"/>
        <end position="95"/>
    </location>
</feature>
<reference evidence="2" key="1">
    <citation type="submission" date="2019-06" db="EMBL/GenBank/DDBJ databases">
        <authorList>
            <person name="Zheng W."/>
        </authorList>
    </citation>
    <scope>NUCLEOTIDE SEQUENCE</scope>
    <source>
        <strain evidence="2">QDHG01</strain>
    </source>
</reference>
<feature type="compositionally biased region" description="Low complexity" evidence="1">
    <location>
        <begin position="1"/>
        <end position="26"/>
    </location>
</feature>
<organism evidence="2 3">
    <name type="scientific">Halteria grandinella</name>
    <dbReference type="NCBI Taxonomy" id="5974"/>
    <lineage>
        <taxon>Eukaryota</taxon>
        <taxon>Sar</taxon>
        <taxon>Alveolata</taxon>
        <taxon>Ciliophora</taxon>
        <taxon>Intramacronucleata</taxon>
        <taxon>Spirotrichea</taxon>
        <taxon>Stichotrichia</taxon>
        <taxon>Sporadotrichida</taxon>
        <taxon>Halteriidae</taxon>
        <taxon>Halteria</taxon>
    </lineage>
</organism>
<protein>
    <submittedName>
        <fullName evidence="2">Uncharacterized protein</fullName>
    </submittedName>
</protein>
<evidence type="ECO:0000256" key="1">
    <source>
        <dbReference type="SAM" id="MobiDB-lite"/>
    </source>
</evidence>
<feature type="compositionally biased region" description="Basic and acidic residues" evidence="1">
    <location>
        <begin position="386"/>
        <end position="395"/>
    </location>
</feature>
<feature type="region of interest" description="Disordered" evidence="1">
    <location>
        <begin position="364"/>
        <end position="412"/>
    </location>
</feature>
<gene>
    <name evidence="2" type="ORF">FGO68_gene6282</name>
</gene>
<feature type="compositionally biased region" description="Basic and acidic residues" evidence="1">
    <location>
        <begin position="74"/>
        <end position="85"/>
    </location>
</feature>
<sequence length="665" mass="76719">MYRQNQPQYRPNNNNNNQRQNNRNQQSPEAPRKAPLFTQQTYVPEYDPAKRNFNNQRYPNKFQNNNNFRNSRPSHYDQRESRISQEDGEGYRNSIFNSKSPIPCYKTKEARASFRPPNFTQNRLNMDYRQSRQSQMTHRDTQNFELRNSQAPPQTQDPRVSQMQQIQQRDLITAKYQAALLMLIAQALMKYKGQVPLSMLELHICVNKKHADEKEIYLFYSLADFQVHAQKHASCSGHPALKIQLDYMLKIASSAIPQRMTRSKQIVEDPSIIERKRGILKVIFDHLFDKGFYDPKFNAFHLIANQTITTERPILNEERLSIIKSLALYTIYIVKIWDIEKPSFRQELEKNILSIIEEQKELKRSHLPQKQSETKRQESAKGAPKPIEKKTRDSSKQVGKKRVEPPSALPRAEKQFKPTLLQTIYTQEISQDQIVDLALEEDGEFSPLSSSPGVTLQTQNTVLSRKASKISQGGNKRLAKLSQKQKKPEVERSLSLQCSVDKSESEAQKLADDLLFPELFQKGTPEEVKLAEKSQSKEKQIATTVNQEEQKVPQDPKTIDKLSQQLLLTVSSTDHLGSWHEQNLNQVKEEKSQVQNSKILTKGQIQSLITPQNQAPSSAIECQILRLFESLSDKGLLGKVSFTKVDSDCLQIRSEYITNFLSKFN</sequence>
<proteinExistence type="predicted"/>
<accession>A0A8J8NY68</accession>
<evidence type="ECO:0000313" key="2">
    <source>
        <dbReference type="EMBL" id="TNV83592.1"/>
    </source>
</evidence>
<evidence type="ECO:0000313" key="3">
    <source>
        <dbReference type="Proteomes" id="UP000785679"/>
    </source>
</evidence>